<organism evidence="7 8">
    <name type="scientific">Operophtera brumata</name>
    <name type="common">Winter moth</name>
    <name type="synonym">Phalaena brumata</name>
    <dbReference type="NCBI Taxonomy" id="104452"/>
    <lineage>
        <taxon>Eukaryota</taxon>
        <taxon>Metazoa</taxon>
        <taxon>Ecdysozoa</taxon>
        <taxon>Arthropoda</taxon>
        <taxon>Hexapoda</taxon>
        <taxon>Insecta</taxon>
        <taxon>Pterygota</taxon>
        <taxon>Neoptera</taxon>
        <taxon>Endopterygota</taxon>
        <taxon>Lepidoptera</taxon>
        <taxon>Glossata</taxon>
        <taxon>Ditrysia</taxon>
        <taxon>Geometroidea</taxon>
        <taxon>Geometridae</taxon>
        <taxon>Larentiinae</taxon>
        <taxon>Operophtera</taxon>
    </lineage>
</organism>
<evidence type="ECO:0000256" key="3">
    <source>
        <dbReference type="PROSITE-ProRule" id="PRU00076"/>
    </source>
</evidence>
<evidence type="ECO:0000259" key="5">
    <source>
        <dbReference type="PROSITE" id="PS50026"/>
    </source>
</evidence>
<evidence type="ECO:0000313" key="8">
    <source>
        <dbReference type="Proteomes" id="UP000037510"/>
    </source>
</evidence>
<dbReference type="STRING" id="104452.A0A0L7LHH1"/>
<evidence type="ECO:0000256" key="2">
    <source>
        <dbReference type="ARBA" id="ARBA00023180"/>
    </source>
</evidence>
<keyword evidence="3" id="KW-0245">EGF-like domain</keyword>
<sequence>MYWLQAFILLLGIYLNEASYGHGDTNYYPDAQSDVEAPAYMPPYLRHQHFAGGTKNVHSGTKNVYSGTKNVYSGTKNVYSGTKNVYSGTKNVYDGNSGSSSAGGQCTITCMEGHKFIDGSTVANMRCSEGQWTPSRADFSIIPDCQPECDPPCLNGGACLALDTCQCPAAYRGARCQYSETVCDARKLGFNGGYKCFGDEAKQKCKLSCPAGAQFSSPPSAVYTCHYETGVFQPQPIPHCSCPAGVEFSSPPSAVYTCHYETGVFQPQPIPHCVFSEYTHYTRRGDVYGGNSVHYGGGSSHYGGGSSHYGGGSSQYEGGSSSVHVIMQDLTPKGGTCLTWAGVHYKTFDGSECKRQGYCPSEITVYLEDKPYVLAVGEDGSVLFRSTKRLIPIPASLPGIRVSMPGDYVLVNLDAAGVAVKWDTNNLVQIEGSVLLWNNTEGLCGVLDGSPANDLTTKDGQIVQIKSVLASSWKLNKIGDICETSPTETAACATETADDVTKATKFCNELISLKKFRKCSKVMDVLQFLDACKWDYCACTKTMNCACNAISVYAKECLRHGVDEMKNWRDADTCPQLCLPHHAKQARERLCGRLLLSRWTPARRREVCAEEGMSMQAEEQELSTWQCPEEGL</sequence>
<feature type="domain" description="VWFD" evidence="6">
    <location>
        <begin position="292"/>
        <end position="483"/>
    </location>
</feature>
<dbReference type="Proteomes" id="UP000037510">
    <property type="component" value="Unassembled WGS sequence"/>
</dbReference>
<dbReference type="AlphaFoldDB" id="A0A0L7LHH1"/>
<feature type="chain" id="PRO_5005573360" evidence="4">
    <location>
        <begin position="19"/>
        <end position="632"/>
    </location>
</feature>
<reference evidence="7 8" key="1">
    <citation type="journal article" date="2015" name="Genome Biol. Evol.">
        <title>The genome of winter moth (Operophtera brumata) provides a genomic perspective on sexual dimorphism and phenology.</title>
        <authorList>
            <person name="Derks M.F."/>
            <person name="Smit S."/>
            <person name="Salis L."/>
            <person name="Schijlen E."/>
            <person name="Bossers A."/>
            <person name="Mateman C."/>
            <person name="Pijl A.S."/>
            <person name="de Ridder D."/>
            <person name="Groenen M.A."/>
            <person name="Visser M.E."/>
            <person name="Megens H.J."/>
        </authorList>
    </citation>
    <scope>NUCLEOTIDE SEQUENCE [LARGE SCALE GENOMIC DNA]</scope>
    <source>
        <strain evidence="7">WM2013NL</strain>
        <tissue evidence="7">Head and thorax</tissue>
    </source>
</reference>
<dbReference type="InterPro" id="IPR001846">
    <property type="entry name" value="VWF_type-D"/>
</dbReference>
<keyword evidence="2" id="KW-0325">Glycoprotein</keyword>
<feature type="signal peptide" evidence="4">
    <location>
        <begin position="1"/>
        <end position="18"/>
    </location>
</feature>
<feature type="domain" description="EGF-like" evidence="5">
    <location>
        <begin position="146"/>
        <end position="177"/>
    </location>
</feature>
<keyword evidence="4" id="KW-0732">Signal</keyword>
<comment type="caution">
    <text evidence="3">Lacks conserved residue(s) required for the propagation of feature annotation.</text>
</comment>
<dbReference type="PROSITE" id="PS00022">
    <property type="entry name" value="EGF_1"/>
    <property type="match status" value="1"/>
</dbReference>
<dbReference type="Gene3D" id="2.10.25.10">
    <property type="entry name" value="Laminin"/>
    <property type="match status" value="1"/>
</dbReference>
<dbReference type="PANTHER" id="PTHR11339:SF386">
    <property type="entry name" value="HEMOLECTIN, ISOFORM A"/>
    <property type="match status" value="1"/>
</dbReference>
<comment type="caution">
    <text evidence="7">The sequence shown here is derived from an EMBL/GenBank/DDBJ whole genome shotgun (WGS) entry which is preliminary data.</text>
</comment>
<dbReference type="InterPro" id="IPR014853">
    <property type="entry name" value="VWF/SSPO/ZAN-like_Cys-rich_dom"/>
</dbReference>
<dbReference type="GO" id="GO:0005615">
    <property type="term" value="C:extracellular space"/>
    <property type="evidence" value="ECO:0007669"/>
    <property type="project" value="TreeGrafter"/>
</dbReference>
<feature type="disulfide bond" evidence="3">
    <location>
        <begin position="167"/>
        <end position="176"/>
    </location>
</feature>
<keyword evidence="1 3" id="KW-1015">Disulfide bond</keyword>
<dbReference type="SMART" id="SM00181">
    <property type="entry name" value="EGF"/>
    <property type="match status" value="1"/>
</dbReference>
<dbReference type="PANTHER" id="PTHR11339">
    <property type="entry name" value="EXTRACELLULAR MATRIX GLYCOPROTEIN RELATED"/>
    <property type="match status" value="1"/>
</dbReference>
<accession>A0A0L7LHH1</accession>
<dbReference type="Pfam" id="PF08742">
    <property type="entry name" value="C8"/>
    <property type="match status" value="1"/>
</dbReference>
<dbReference type="Pfam" id="PF00094">
    <property type="entry name" value="VWD"/>
    <property type="match status" value="1"/>
</dbReference>
<proteinExistence type="predicted"/>
<dbReference type="PROSITE" id="PS50026">
    <property type="entry name" value="EGF_3"/>
    <property type="match status" value="1"/>
</dbReference>
<dbReference type="PROSITE" id="PS51233">
    <property type="entry name" value="VWFD"/>
    <property type="match status" value="1"/>
</dbReference>
<dbReference type="SUPFAM" id="SSF57196">
    <property type="entry name" value="EGF/Laminin"/>
    <property type="match status" value="1"/>
</dbReference>
<evidence type="ECO:0000313" key="7">
    <source>
        <dbReference type="EMBL" id="KOB74814.1"/>
    </source>
</evidence>
<dbReference type="SMART" id="SM00832">
    <property type="entry name" value="C8"/>
    <property type="match status" value="1"/>
</dbReference>
<dbReference type="SMART" id="SM00216">
    <property type="entry name" value="VWD"/>
    <property type="match status" value="1"/>
</dbReference>
<dbReference type="GO" id="GO:0031012">
    <property type="term" value="C:extracellular matrix"/>
    <property type="evidence" value="ECO:0007669"/>
    <property type="project" value="TreeGrafter"/>
</dbReference>
<keyword evidence="8" id="KW-1185">Reference proteome</keyword>
<dbReference type="InterPro" id="IPR000742">
    <property type="entry name" value="EGF"/>
</dbReference>
<dbReference type="InterPro" id="IPR050780">
    <property type="entry name" value="Mucin_vWF_Thrombospondin_sf"/>
</dbReference>
<name>A0A0L7LHH1_OPEBR</name>
<feature type="disulfide bond" evidence="3">
    <location>
        <begin position="149"/>
        <end position="159"/>
    </location>
</feature>
<dbReference type="EMBL" id="JTDY01001122">
    <property type="protein sequence ID" value="KOB74814.1"/>
    <property type="molecule type" value="Genomic_DNA"/>
</dbReference>
<protein>
    <submittedName>
        <fullName evidence="7">Hemocytin</fullName>
    </submittedName>
</protein>
<gene>
    <name evidence="7" type="ORF">OBRU01_08544</name>
</gene>
<evidence type="ECO:0000259" key="6">
    <source>
        <dbReference type="PROSITE" id="PS51233"/>
    </source>
</evidence>
<evidence type="ECO:0000256" key="1">
    <source>
        <dbReference type="ARBA" id="ARBA00023157"/>
    </source>
</evidence>
<evidence type="ECO:0000256" key="4">
    <source>
        <dbReference type="SAM" id="SignalP"/>
    </source>
</evidence>